<comment type="caution">
    <text evidence="9">The sequence shown here is derived from an EMBL/GenBank/DDBJ whole genome shotgun (WGS) entry which is preliminary data.</text>
</comment>
<feature type="repeat" description="PPR" evidence="6">
    <location>
        <begin position="165"/>
        <end position="199"/>
    </location>
</feature>
<dbReference type="Pfam" id="PF20431">
    <property type="entry name" value="E_motif"/>
    <property type="match status" value="1"/>
</dbReference>
<evidence type="ECO:0000313" key="10">
    <source>
        <dbReference type="Proteomes" id="UP000287651"/>
    </source>
</evidence>
<dbReference type="GO" id="GO:0009451">
    <property type="term" value="P:RNA modification"/>
    <property type="evidence" value="ECO:0007669"/>
    <property type="project" value="InterPro"/>
</dbReference>
<feature type="repeat" description="PPR" evidence="6">
    <location>
        <begin position="266"/>
        <end position="300"/>
    </location>
</feature>
<dbReference type="Pfam" id="PF13041">
    <property type="entry name" value="PPR_2"/>
    <property type="match status" value="4"/>
</dbReference>
<evidence type="ECO:0000256" key="6">
    <source>
        <dbReference type="PROSITE-ProRule" id="PRU00708"/>
    </source>
</evidence>
<dbReference type="FunFam" id="1.25.40.10:FF:000344">
    <property type="entry name" value="Pentatricopeptide repeat-containing protein"/>
    <property type="match status" value="1"/>
</dbReference>
<dbReference type="InterPro" id="IPR046849">
    <property type="entry name" value="E2_motif"/>
</dbReference>
<keyword evidence="4" id="KW-0677">Repeat</keyword>
<dbReference type="PROSITE" id="PS51375">
    <property type="entry name" value="PPR"/>
    <property type="match status" value="7"/>
</dbReference>
<dbReference type="InterPro" id="IPR046960">
    <property type="entry name" value="PPR_At4g14850-like_plant"/>
</dbReference>
<organism evidence="9 10">
    <name type="scientific">Ensete ventricosum</name>
    <name type="common">Abyssinian banana</name>
    <name type="synonym">Musa ensete</name>
    <dbReference type="NCBI Taxonomy" id="4639"/>
    <lineage>
        <taxon>Eukaryota</taxon>
        <taxon>Viridiplantae</taxon>
        <taxon>Streptophyta</taxon>
        <taxon>Embryophyta</taxon>
        <taxon>Tracheophyta</taxon>
        <taxon>Spermatophyta</taxon>
        <taxon>Magnoliopsida</taxon>
        <taxon>Liliopsida</taxon>
        <taxon>Zingiberales</taxon>
        <taxon>Musaceae</taxon>
        <taxon>Ensete</taxon>
    </lineage>
</organism>
<dbReference type="InterPro" id="IPR011990">
    <property type="entry name" value="TPR-like_helical_dom_sf"/>
</dbReference>
<feature type="repeat" description="PPR" evidence="6">
    <location>
        <begin position="367"/>
        <end position="401"/>
    </location>
</feature>
<keyword evidence="5" id="KW-0809">Transit peptide</keyword>
<feature type="repeat" description="PPR" evidence="6">
    <location>
        <begin position="402"/>
        <end position="436"/>
    </location>
</feature>
<dbReference type="InterPro" id="IPR032867">
    <property type="entry name" value="DYW_dom"/>
</dbReference>
<dbReference type="Pfam" id="PF20430">
    <property type="entry name" value="Eplus_motif"/>
    <property type="match status" value="1"/>
</dbReference>
<feature type="repeat" description="PPR" evidence="6">
    <location>
        <begin position="336"/>
        <end position="366"/>
    </location>
</feature>
<dbReference type="InterPro" id="IPR046848">
    <property type="entry name" value="E_motif"/>
</dbReference>
<dbReference type="FunFam" id="1.25.40.10:FF:000073">
    <property type="entry name" value="Pentatricopeptide repeat-containing protein chloroplastic"/>
    <property type="match status" value="1"/>
</dbReference>
<reference evidence="9 10" key="1">
    <citation type="journal article" date="2014" name="Agronomy (Basel)">
        <title>A Draft Genome Sequence for Ensete ventricosum, the Drought-Tolerant Tree Against Hunger.</title>
        <authorList>
            <person name="Harrison J."/>
            <person name="Moore K.A."/>
            <person name="Paszkiewicz K."/>
            <person name="Jones T."/>
            <person name="Grant M."/>
            <person name="Ambacheew D."/>
            <person name="Muzemil S."/>
            <person name="Studholme D.J."/>
        </authorList>
    </citation>
    <scope>NUCLEOTIDE SEQUENCE [LARGE SCALE GENOMIC DNA]</scope>
</reference>
<name>A0A426ZTM8_ENSVE</name>
<proteinExistence type="predicted"/>
<protein>
    <recommendedName>
        <fullName evidence="8">DYW domain-containing protein</fullName>
    </recommendedName>
</protein>
<dbReference type="GO" id="GO:0009507">
    <property type="term" value="C:chloroplast"/>
    <property type="evidence" value="ECO:0007669"/>
    <property type="project" value="UniProtKB-SubCell"/>
</dbReference>
<evidence type="ECO:0000259" key="8">
    <source>
        <dbReference type="Pfam" id="PF14432"/>
    </source>
</evidence>
<dbReference type="Proteomes" id="UP000287651">
    <property type="component" value="Unassembled WGS sequence"/>
</dbReference>
<dbReference type="GO" id="GO:0003723">
    <property type="term" value="F:RNA binding"/>
    <property type="evidence" value="ECO:0007669"/>
    <property type="project" value="InterPro"/>
</dbReference>
<evidence type="ECO:0000313" key="9">
    <source>
        <dbReference type="EMBL" id="RRT67379.1"/>
    </source>
</evidence>
<feature type="domain" description="DYW" evidence="8">
    <location>
        <begin position="796"/>
        <end position="872"/>
    </location>
</feature>
<evidence type="ECO:0000256" key="2">
    <source>
        <dbReference type="ARBA" id="ARBA00022528"/>
    </source>
</evidence>
<dbReference type="PANTHER" id="PTHR47926">
    <property type="entry name" value="PENTATRICOPEPTIDE REPEAT-CONTAINING PROTEIN"/>
    <property type="match status" value="1"/>
</dbReference>
<feature type="repeat" description="PPR" evidence="6">
    <location>
        <begin position="568"/>
        <end position="602"/>
    </location>
</feature>
<dbReference type="FunFam" id="1.25.40.10:FF:000776">
    <property type="entry name" value="Pentatricopeptide repeat-containing protein At3g13880"/>
    <property type="match status" value="1"/>
</dbReference>
<feature type="compositionally biased region" description="Low complexity" evidence="7">
    <location>
        <begin position="55"/>
        <end position="67"/>
    </location>
</feature>
<dbReference type="GO" id="GO:0008270">
    <property type="term" value="F:zinc ion binding"/>
    <property type="evidence" value="ECO:0007669"/>
    <property type="project" value="InterPro"/>
</dbReference>
<dbReference type="Gene3D" id="1.25.40.10">
    <property type="entry name" value="Tetratricopeptide repeat domain"/>
    <property type="match status" value="5"/>
</dbReference>
<evidence type="ECO:0000256" key="1">
    <source>
        <dbReference type="ARBA" id="ARBA00004229"/>
    </source>
</evidence>
<evidence type="ECO:0000256" key="4">
    <source>
        <dbReference type="ARBA" id="ARBA00022737"/>
    </source>
</evidence>
<keyword evidence="3" id="KW-0934">Plastid</keyword>
<evidence type="ECO:0000256" key="5">
    <source>
        <dbReference type="ARBA" id="ARBA00022946"/>
    </source>
</evidence>
<evidence type="ECO:0000256" key="7">
    <source>
        <dbReference type="SAM" id="MobiDB-lite"/>
    </source>
</evidence>
<accession>A0A426ZTM8</accession>
<evidence type="ECO:0000256" key="3">
    <source>
        <dbReference type="ARBA" id="ARBA00022640"/>
    </source>
</evidence>
<keyword evidence="2" id="KW-0150">Chloroplast</keyword>
<feature type="region of interest" description="Disordered" evidence="7">
    <location>
        <begin position="926"/>
        <end position="952"/>
    </location>
</feature>
<dbReference type="InterPro" id="IPR002885">
    <property type="entry name" value="PPR_rpt"/>
</dbReference>
<dbReference type="AlphaFoldDB" id="A0A426ZTM8"/>
<dbReference type="NCBIfam" id="TIGR00756">
    <property type="entry name" value="PPR"/>
    <property type="match status" value="6"/>
</dbReference>
<feature type="repeat" description="PPR" evidence="6">
    <location>
        <begin position="437"/>
        <end position="471"/>
    </location>
</feature>
<feature type="compositionally biased region" description="Basic and acidic residues" evidence="7">
    <location>
        <begin position="943"/>
        <end position="952"/>
    </location>
</feature>
<gene>
    <name evidence="9" type="ORF">B296_00036647</name>
</gene>
<dbReference type="EMBL" id="AMZH03005066">
    <property type="protein sequence ID" value="RRT67379.1"/>
    <property type="molecule type" value="Genomic_DNA"/>
</dbReference>
<dbReference type="FunFam" id="1.25.40.10:FF:000395">
    <property type="entry name" value="Pentatricopeptide repeat-containing protein chloroplastic"/>
    <property type="match status" value="1"/>
</dbReference>
<feature type="region of interest" description="Disordered" evidence="7">
    <location>
        <begin position="47"/>
        <end position="67"/>
    </location>
</feature>
<dbReference type="PANTHER" id="PTHR47926:SF440">
    <property type="entry name" value="REPEAT-CONTAINING PROTEIN, PUTATIVE-RELATED"/>
    <property type="match status" value="1"/>
</dbReference>
<dbReference type="Pfam" id="PF01535">
    <property type="entry name" value="PPR"/>
    <property type="match status" value="4"/>
</dbReference>
<dbReference type="Pfam" id="PF14432">
    <property type="entry name" value="DYW_deaminase"/>
    <property type="match status" value="1"/>
</dbReference>
<comment type="subcellular location">
    <subcellularLocation>
        <location evidence="1">Plastid</location>
        <location evidence="1">Chloroplast</location>
    </subcellularLocation>
</comment>
<sequence length="952" mass="106111">MAISANRPPNSLLFSDHCHFLRLLSNPTRRNYLNLHSGGFPNPHPLSSHDSQHFSALSPASAPASADPDAGIRRLCVRGDLEGALELLDSAEGRRLDDDAYVALLRLCEWKRAVDEGFRVYSHISSSSSITSLSTRLGNALLSMFVRFGDLLSAWSVFGKMVERDVFSWNVMIGGYAKSGFLDEALDLYHRMLWSGARPDLYTFPCVLRSCGGITDLIRGREVHVHVIRFGFSSEVDVLNALITMYAKCGYCATARNVFDGMPRRDCISWNAMIAGYFENENCAEGLELFLTMRNLSLEPDVMTMTSVISASGLLPDREFGKEIHGYAIRMNFLTDVSVHNSLIQMYTSLGDLEEAEKIFLRQESKDVVSWTAMISGYEKNGSPDKALEVFEQMGANNVVPDEVTFASVLSSCASLGRLDIGTKVHVLARNIGITPCTMVGNALLDMYSKSRCIDKALEVFRQMPEKDVVTWSSVISGLRINRRSFEALSFLRQMHVDVKPNSITFIAALSACAGVGALMCGKEIHAQALRSGLGYEGCLPNALLDLYVKCGRMEYAWTQFNILKEKDIVSWNIMLTGYAGKGRGDFAVSLFNQMIEASVHPDEVTMVGLLCACSRSGMVSQGWDYFDSMKRKYSITPNLKHYACMVDLLGRAGYLEQAYQFINEMPIEPDAAIWGALLNGCRIHHQVELGEYAAKHVFELDDRSVGYYVLLCNLYADSGRWDQLARVRKVMRERGLEMDPGCSWVEVKGVVHAFLSSDASHPQIQEIYAVLKGLYDRIKAAGFTLPEDQSIAGMEASKSDIFCGHSERLAVAFGLINTTPGMPIWVTKNLYMCQNCHSILKLISKIVRREITVRDTEQFHHFKDGSCSCRDEGYWGGSIKLGRYDSGHWLCIYDAFGPINDLSRAYASASHRLLSISNAIADRGVRPQQSASPDGMTYRSGYDGRRWRDSR</sequence>